<organism evidence="1 2">
    <name type="scientific">Pasteurella atlantica</name>
    <dbReference type="NCBI Taxonomy" id="2827233"/>
    <lineage>
        <taxon>Bacteria</taxon>
        <taxon>Pseudomonadati</taxon>
        <taxon>Pseudomonadota</taxon>
        <taxon>Gammaproteobacteria</taxon>
        <taxon>Pasteurellales</taxon>
        <taxon>Pasteurellaceae</taxon>
        <taxon>Pasteurella</taxon>
    </lineage>
</organism>
<sequence>MIKKTRKEILVINPTFSEFIVNWQLKTRSEHYEVGESVWFDESDDVTILNQELADKLNQELDEYFEKNRDHHSFDKTQIKPFLGSAEYISSKTNTCEYLYDLANLLENIRKHFNEEYLMILGVQNIPWLYQDNDYEPVKKALNYLRNHIEEDFDGGFLLKENELYEFIPHLFWLIRCNASLPYFYFTFPNIDTVISICKFGVLHFEFYDESQAEQILNLLSSMEYKEVYDCNYPINF</sequence>
<dbReference type="RefSeq" id="WP_211598268.1">
    <property type="nucleotide sequence ID" value="NZ_JAGRQI010000013.1"/>
</dbReference>
<dbReference type="EMBL" id="JASAYJ010000012">
    <property type="protein sequence ID" value="MDP8187435.1"/>
    <property type="molecule type" value="Genomic_DNA"/>
</dbReference>
<dbReference type="Proteomes" id="UP001230466">
    <property type="component" value="Unassembled WGS sequence"/>
</dbReference>
<dbReference type="AlphaFoldDB" id="A0AAW8CN97"/>
<name>A0AAW8CN97_9PAST</name>
<reference evidence="1" key="1">
    <citation type="journal article" date="2023" name="Front. Microbiol.">
        <title>Phylogeography and host specificity of Pasteurellaceae pathogenic to sea-farmed fish in the north-east Atlantic.</title>
        <authorList>
            <person name="Gulla S."/>
            <person name="Colquhoun D.J."/>
            <person name="Olsen A.B."/>
            <person name="Spilsberg B."/>
            <person name="Lagesen K."/>
            <person name="Aakesson C.P."/>
            <person name="Strom S."/>
            <person name="Manji F."/>
            <person name="Birkbeck T.H."/>
            <person name="Nilsen H.K."/>
        </authorList>
    </citation>
    <scope>NUCLEOTIDE SEQUENCE</scope>
    <source>
        <strain evidence="1">VIB1234</strain>
    </source>
</reference>
<protein>
    <submittedName>
        <fullName evidence="1">Uncharacterized protein</fullName>
    </submittedName>
</protein>
<evidence type="ECO:0000313" key="1">
    <source>
        <dbReference type="EMBL" id="MDP8187435.1"/>
    </source>
</evidence>
<accession>A0AAW8CN97</accession>
<proteinExistence type="predicted"/>
<comment type="caution">
    <text evidence="1">The sequence shown here is derived from an EMBL/GenBank/DDBJ whole genome shotgun (WGS) entry which is preliminary data.</text>
</comment>
<evidence type="ECO:0000313" key="2">
    <source>
        <dbReference type="Proteomes" id="UP001230466"/>
    </source>
</evidence>
<gene>
    <name evidence="1" type="ORF">QJU78_06585</name>
</gene>